<dbReference type="GO" id="GO:0008855">
    <property type="term" value="F:exodeoxyribonuclease VII activity"/>
    <property type="evidence" value="ECO:0007669"/>
    <property type="project" value="UniProtKB-UniRule"/>
</dbReference>
<accession>A0AAJ5ZE92</accession>
<evidence type="ECO:0000256" key="2">
    <source>
        <dbReference type="ARBA" id="ARBA00022490"/>
    </source>
</evidence>
<dbReference type="AlphaFoldDB" id="A0AAJ5ZE92"/>
<keyword evidence="5 6" id="KW-0269">Exonuclease</keyword>
<dbReference type="GO" id="GO:0009318">
    <property type="term" value="C:exodeoxyribonuclease VII complex"/>
    <property type="evidence" value="ECO:0007669"/>
    <property type="project" value="UniProtKB-UniRule"/>
</dbReference>
<proteinExistence type="inferred from homology"/>
<comment type="function">
    <text evidence="6">Bidirectionally degrades single-stranded DNA into large acid-insoluble oligonucleotides, which are then degraded further into small acid-soluble oligonucleotides.</text>
</comment>
<sequence length="92" mass="10194">MTESTKKPAAKSFESSFSELEEVVRKLETGGLSLDEATKLFENGMKLATKCNEILSSSELKITRLQANFAEQMNLVPDSDNVAEDEFDDEDA</sequence>
<dbReference type="InterPro" id="IPR003761">
    <property type="entry name" value="Exonuc_VII_S"/>
</dbReference>
<dbReference type="NCBIfam" id="TIGR01280">
    <property type="entry name" value="xseB"/>
    <property type="match status" value="1"/>
</dbReference>
<reference evidence="9" key="3">
    <citation type="submission" date="2023-06" db="EMBL/GenBank/DDBJ databases">
        <title>Pangenomics reveal diversification of enzyme families and niche specialization in globally abundant SAR202 bacteria.</title>
        <authorList>
            <person name="Saw J.H.W."/>
        </authorList>
    </citation>
    <scope>NUCLEOTIDE SEQUENCE [LARGE SCALE GENOMIC DNA]</scope>
    <source>
        <strain evidence="9">JH1073</strain>
    </source>
</reference>
<dbReference type="EMBL" id="CP046147">
    <property type="protein sequence ID" value="WFG38549.1"/>
    <property type="molecule type" value="Genomic_DNA"/>
</dbReference>
<evidence type="ECO:0000313" key="10">
    <source>
        <dbReference type="Proteomes" id="UP001321249"/>
    </source>
</evidence>
<dbReference type="HAMAP" id="MF_00337">
    <property type="entry name" value="Exonuc_7_S"/>
    <property type="match status" value="1"/>
</dbReference>
<reference evidence="8" key="2">
    <citation type="journal article" date="2023" name="Nat. Commun.">
        <title>Cultivation of marine bacteria of the SAR202 clade.</title>
        <authorList>
            <person name="Lim Y."/>
            <person name="Seo J.H."/>
            <person name="Giovannoni S.J."/>
            <person name="Kang I."/>
            <person name="Cho J.C."/>
        </authorList>
    </citation>
    <scope>NUCLEOTIDE SEQUENCE</scope>
    <source>
        <strain evidence="8">JH1073</strain>
    </source>
</reference>
<keyword evidence="3 6" id="KW-0540">Nuclease</keyword>
<evidence type="ECO:0000313" key="9">
    <source>
        <dbReference type="Proteomes" id="UP001219901"/>
    </source>
</evidence>
<dbReference type="RefSeq" id="WP_342825177.1">
    <property type="nucleotide sequence ID" value="NZ_CP046146.1"/>
</dbReference>
<dbReference type="PANTHER" id="PTHR34137">
    <property type="entry name" value="EXODEOXYRIBONUCLEASE 7 SMALL SUBUNIT"/>
    <property type="match status" value="1"/>
</dbReference>
<keyword evidence="9" id="KW-1185">Reference proteome</keyword>
<gene>
    <name evidence="6 8" type="primary">xseB</name>
    <name evidence="7" type="ORF">GKO46_08625</name>
    <name evidence="8" type="ORF">GKO48_02630</name>
</gene>
<comment type="subcellular location">
    <subcellularLocation>
        <location evidence="6">Cytoplasm</location>
    </subcellularLocation>
</comment>
<name>A0AAJ5ZE92_9CHLR</name>
<evidence type="ECO:0000256" key="5">
    <source>
        <dbReference type="ARBA" id="ARBA00022839"/>
    </source>
</evidence>
<reference evidence="9 10" key="1">
    <citation type="submission" date="2019-11" db="EMBL/GenBank/DDBJ databases">
        <authorList>
            <person name="Cho J.-C."/>
        </authorList>
    </citation>
    <scope>NUCLEOTIDE SEQUENCE [LARGE SCALE GENOMIC DNA]</scope>
    <source>
        <strain evidence="8 9">JH1073</strain>
        <strain evidence="7 10">JH702</strain>
    </source>
</reference>
<dbReference type="Proteomes" id="UP001219901">
    <property type="component" value="Chromosome"/>
</dbReference>
<evidence type="ECO:0000313" key="8">
    <source>
        <dbReference type="EMBL" id="WFG38549.1"/>
    </source>
</evidence>
<keyword evidence="2 6" id="KW-0963">Cytoplasm</keyword>
<comment type="similarity">
    <text evidence="1 6">Belongs to the XseB family.</text>
</comment>
<protein>
    <recommendedName>
        <fullName evidence="6">Exodeoxyribonuclease 7 small subunit</fullName>
        <ecNumber evidence="6">3.1.11.6</ecNumber>
    </recommendedName>
    <alternativeName>
        <fullName evidence="6">Exodeoxyribonuclease VII small subunit</fullName>
        <shortName evidence="6">Exonuclease VII small subunit</shortName>
    </alternativeName>
</protein>
<evidence type="ECO:0000313" key="7">
    <source>
        <dbReference type="EMBL" id="MDG0867138.1"/>
    </source>
</evidence>
<dbReference type="PANTHER" id="PTHR34137:SF1">
    <property type="entry name" value="EXODEOXYRIBONUCLEASE 7 SMALL SUBUNIT"/>
    <property type="match status" value="1"/>
</dbReference>
<organism evidence="8 9">
    <name type="scientific">Candidatus Lucifugimonas marina</name>
    <dbReference type="NCBI Taxonomy" id="3038979"/>
    <lineage>
        <taxon>Bacteria</taxon>
        <taxon>Bacillati</taxon>
        <taxon>Chloroflexota</taxon>
        <taxon>Dehalococcoidia</taxon>
        <taxon>SAR202 cluster</taxon>
        <taxon>Candidatus Lucifugimonadales</taxon>
        <taxon>Candidatus Lucifugimonadaceae</taxon>
        <taxon>Candidatus Lucifugimonas</taxon>
    </lineage>
</organism>
<comment type="subunit">
    <text evidence="6">Heterooligomer composed of large and small subunits.</text>
</comment>
<dbReference type="Proteomes" id="UP001321249">
    <property type="component" value="Unassembled WGS sequence"/>
</dbReference>
<dbReference type="InterPro" id="IPR037004">
    <property type="entry name" value="Exonuc_VII_ssu_sf"/>
</dbReference>
<evidence type="ECO:0000256" key="3">
    <source>
        <dbReference type="ARBA" id="ARBA00022722"/>
    </source>
</evidence>
<evidence type="ECO:0000256" key="1">
    <source>
        <dbReference type="ARBA" id="ARBA00009998"/>
    </source>
</evidence>
<evidence type="ECO:0000256" key="4">
    <source>
        <dbReference type="ARBA" id="ARBA00022801"/>
    </source>
</evidence>
<dbReference type="GO" id="GO:0006308">
    <property type="term" value="P:DNA catabolic process"/>
    <property type="evidence" value="ECO:0007669"/>
    <property type="project" value="UniProtKB-UniRule"/>
</dbReference>
<dbReference type="EMBL" id="WMBE01000002">
    <property type="protein sequence ID" value="MDG0867138.1"/>
    <property type="molecule type" value="Genomic_DNA"/>
</dbReference>
<dbReference type="GO" id="GO:0005829">
    <property type="term" value="C:cytosol"/>
    <property type="evidence" value="ECO:0007669"/>
    <property type="project" value="TreeGrafter"/>
</dbReference>
<comment type="catalytic activity">
    <reaction evidence="6">
        <text>Exonucleolytic cleavage in either 5'- to 3'- or 3'- to 5'-direction to yield nucleoside 5'-phosphates.</text>
        <dbReference type="EC" id="3.1.11.6"/>
    </reaction>
</comment>
<dbReference type="Pfam" id="PF02609">
    <property type="entry name" value="Exonuc_VII_S"/>
    <property type="match status" value="1"/>
</dbReference>
<dbReference type="SUPFAM" id="SSF116842">
    <property type="entry name" value="XseB-like"/>
    <property type="match status" value="1"/>
</dbReference>
<evidence type="ECO:0000256" key="6">
    <source>
        <dbReference type="HAMAP-Rule" id="MF_00337"/>
    </source>
</evidence>
<dbReference type="Gene3D" id="1.10.287.1040">
    <property type="entry name" value="Exonuclease VII, small subunit"/>
    <property type="match status" value="1"/>
</dbReference>
<dbReference type="EC" id="3.1.11.6" evidence="6"/>
<keyword evidence="4 6" id="KW-0378">Hydrolase</keyword>